<dbReference type="STRING" id="1244108.SAMN05444004_10592"/>
<evidence type="ECO:0000256" key="2">
    <source>
        <dbReference type="SAM" id="Phobius"/>
    </source>
</evidence>
<keyword evidence="4" id="KW-1185">Reference proteome</keyword>
<feature type="compositionally biased region" description="Low complexity" evidence="1">
    <location>
        <begin position="54"/>
        <end position="79"/>
    </location>
</feature>
<proteinExistence type="predicted"/>
<dbReference type="Proteomes" id="UP000198914">
    <property type="component" value="Unassembled WGS sequence"/>
</dbReference>
<feature type="compositionally biased region" description="Polar residues" evidence="1">
    <location>
        <begin position="1"/>
        <end position="17"/>
    </location>
</feature>
<keyword evidence="2" id="KW-0472">Membrane</keyword>
<evidence type="ECO:0000256" key="1">
    <source>
        <dbReference type="SAM" id="MobiDB-lite"/>
    </source>
</evidence>
<protein>
    <submittedName>
        <fullName evidence="3">Uncharacterized conserved protein</fullName>
    </submittedName>
</protein>
<dbReference type="EMBL" id="FNPX01000005">
    <property type="protein sequence ID" value="SDZ02766.1"/>
    <property type="molecule type" value="Genomic_DNA"/>
</dbReference>
<name>A0A1H3PNY6_9RHOB</name>
<keyword evidence="2" id="KW-1133">Transmembrane helix</keyword>
<reference evidence="4" key="1">
    <citation type="submission" date="2016-10" db="EMBL/GenBank/DDBJ databases">
        <authorList>
            <person name="Varghese N."/>
            <person name="Submissions S."/>
        </authorList>
    </citation>
    <scope>NUCLEOTIDE SEQUENCE [LARGE SCALE GENOMIC DNA]</scope>
    <source>
        <strain evidence="4">DSM 100420</strain>
    </source>
</reference>
<feature type="region of interest" description="Disordered" evidence="1">
    <location>
        <begin position="1"/>
        <end position="89"/>
    </location>
</feature>
<feature type="compositionally biased region" description="Low complexity" evidence="1">
    <location>
        <begin position="18"/>
        <end position="29"/>
    </location>
</feature>
<sequence length="406" mass="40711">MARTTKTNTKASRSPSGAKTPAPKAAKAVAPKDARPADPTGASIVTPGAPRPTAPAAKDASAPKAAPASEAPAIKRAAPTSSAAMDGALSSAAQSRVEEGSGKGPAFLPLLLGGVAAGGIGFAIAFFGASTPETPTMDMSRVDALAAELDALKASDAPVVDFSGVEAVQADLAMRIDALTTRVDALETGQGGGTAAVAETPTAGATDALRADIQTLSDDIGTLRDDLTPRVSALETDLAQANTLAASVESEAEARALEAARNQVRMALQSGAPYAEALSVLGDDAPEALASHAQTGVAPQASLISAFPDLSREALRAARAAAPAAGVGSLFTNAFNPRSLEPREGDDPDAVLSRAEAAVREGDLAMALTEIDGLPDEAKVVLDPWIARANARAAALLAADNYLQDG</sequence>
<evidence type="ECO:0000313" key="3">
    <source>
        <dbReference type="EMBL" id="SDZ02766.1"/>
    </source>
</evidence>
<keyword evidence="2" id="KW-0812">Transmembrane</keyword>
<organism evidence="3 4">
    <name type="scientific">Jannaschia faecimaris</name>
    <dbReference type="NCBI Taxonomy" id="1244108"/>
    <lineage>
        <taxon>Bacteria</taxon>
        <taxon>Pseudomonadati</taxon>
        <taxon>Pseudomonadota</taxon>
        <taxon>Alphaproteobacteria</taxon>
        <taxon>Rhodobacterales</taxon>
        <taxon>Roseobacteraceae</taxon>
        <taxon>Jannaschia</taxon>
    </lineage>
</organism>
<accession>A0A1H3PNY6</accession>
<gene>
    <name evidence="3" type="ORF">SAMN05444004_10592</name>
</gene>
<feature type="transmembrane region" description="Helical" evidence="2">
    <location>
        <begin position="106"/>
        <end position="129"/>
    </location>
</feature>
<evidence type="ECO:0000313" key="4">
    <source>
        <dbReference type="Proteomes" id="UP000198914"/>
    </source>
</evidence>
<dbReference type="AlphaFoldDB" id="A0A1H3PNY6"/>